<reference evidence="2" key="2">
    <citation type="journal article" date="2015" name="Fish Shellfish Immunol.">
        <title>Early steps in the European eel (Anguilla anguilla)-Vibrio vulnificus interaction in the gills: Role of the RtxA13 toxin.</title>
        <authorList>
            <person name="Callol A."/>
            <person name="Pajuelo D."/>
            <person name="Ebbesson L."/>
            <person name="Teles M."/>
            <person name="MacKenzie S."/>
            <person name="Amaro C."/>
        </authorList>
    </citation>
    <scope>NUCLEOTIDE SEQUENCE</scope>
</reference>
<feature type="compositionally biased region" description="Polar residues" evidence="1">
    <location>
        <begin position="1"/>
        <end position="12"/>
    </location>
</feature>
<reference evidence="2" key="1">
    <citation type="submission" date="2014-11" db="EMBL/GenBank/DDBJ databases">
        <authorList>
            <person name="Amaro Gonzalez C."/>
        </authorList>
    </citation>
    <scope>NUCLEOTIDE SEQUENCE</scope>
</reference>
<proteinExistence type="predicted"/>
<protein>
    <submittedName>
        <fullName evidence="2">Uncharacterized protein</fullName>
    </submittedName>
</protein>
<organism evidence="2">
    <name type="scientific">Anguilla anguilla</name>
    <name type="common">European freshwater eel</name>
    <name type="synonym">Muraena anguilla</name>
    <dbReference type="NCBI Taxonomy" id="7936"/>
    <lineage>
        <taxon>Eukaryota</taxon>
        <taxon>Metazoa</taxon>
        <taxon>Chordata</taxon>
        <taxon>Craniata</taxon>
        <taxon>Vertebrata</taxon>
        <taxon>Euteleostomi</taxon>
        <taxon>Actinopterygii</taxon>
        <taxon>Neopterygii</taxon>
        <taxon>Teleostei</taxon>
        <taxon>Anguilliformes</taxon>
        <taxon>Anguillidae</taxon>
        <taxon>Anguilla</taxon>
    </lineage>
</organism>
<feature type="region of interest" description="Disordered" evidence="1">
    <location>
        <begin position="1"/>
        <end position="21"/>
    </location>
</feature>
<evidence type="ECO:0000313" key="2">
    <source>
        <dbReference type="EMBL" id="JAH73526.1"/>
    </source>
</evidence>
<name>A0A0E9V6A5_ANGAN</name>
<accession>A0A0E9V6A5</accession>
<dbReference type="EMBL" id="GBXM01035051">
    <property type="protein sequence ID" value="JAH73526.1"/>
    <property type="molecule type" value="Transcribed_RNA"/>
</dbReference>
<sequence length="21" mass="2252">MNTKTVFSSNPGNWVRQASGA</sequence>
<evidence type="ECO:0000256" key="1">
    <source>
        <dbReference type="SAM" id="MobiDB-lite"/>
    </source>
</evidence>
<dbReference type="AlphaFoldDB" id="A0A0E9V6A5"/>